<evidence type="ECO:0000256" key="4">
    <source>
        <dbReference type="ARBA" id="ARBA00022553"/>
    </source>
</evidence>
<reference evidence="10 11" key="1">
    <citation type="journal article" date="2018" name="Arch. Microbiol.">
        <title>New insights into the metabolic potential of the phototrophic purple bacterium Rhodopila globiformis DSM 161(T) from its draft genome sequence and evidence for a vanadium-dependent nitrogenase.</title>
        <authorList>
            <person name="Imhoff J.F."/>
            <person name="Rahn T."/>
            <person name="Kunzel S."/>
            <person name="Neulinger S.C."/>
        </authorList>
    </citation>
    <scope>NUCLEOTIDE SEQUENCE [LARGE SCALE GENOMIC DNA]</scope>
    <source>
        <strain evidence="10 11">DSM 16996</strain>
    </source>
</reference>
<dbReference type="GO" id="GO:0006935">
    <property type="term" value="P:chemotaxis"/>
    <property type="evidence" value="ECO:0007669"/>
    <property type="project" value="UniProtKB-UniRule"/>
</dbReference>
<dbReference type="SUPFAM" id="SSF52172">
    <property type="entry name" value="CheY-like"/>
    <property type="match status" value="2"/>
</dbReference>
<dbReference type="Gene3D" id="3.40.50.150">
    <property type="entry name" value="Vaccinia Virus protein VP39"/>
    <property type="match status" value="1"/>
</dbReference>
<dbReference type="SUPFAM" id="SSF47757">
    <property type="entry name" value="Chemotaxis receptor methyltransferase CheR, N-terminal domain"/>
    <property type="match status" value="1"/>
</dbReference>
<dbReference type="Pfam" id="PF00072">
    <property type="entry name" value="Response_reg"/>
    <property type="match status" value="2"/>
</dbReference>
<protein>
    <recommendedName>
        <fullName evidence="2">histidine kinase</fullName>
        <ecNumber evidence="2">2.7.13.3</ecNumber>
    </recommendedName>
</protein>
<keyword evidence="7" id="KW-0238">DNA-binding</keyword>
<dbReference type="FunFam" id="3.30.565.10:FF:000049">
    <property type="entry name" value="Two-component sensor histidine kinase"/>
    <property type="match status" value="1"/>
</dbReference>
<dbReference type="InterPro" id="IPR003661">
    <property type="entry name" value="HisK_dim/P_dom"/>
</dbReference>
<dbReference type="InterPro" id="IPR000780">
    <property type="entry name" value="CheR_MeTrfase"/>
</dbReference>
<accession>A0A2S6N4C0</accession>
<name>A0A2S6N4C0_9HYPH</name>
<evidence type="ECO:0000256" key="6">
    <source>
        <dbReference type="ARBA" id="ARBA00023015"/>
    </source>
</evidence>
<dbReference type="InterPro" id="IPR050903">
    <property type="entry name" value="Bact_Chemotaxis_MeTrfase"/>
</dbReference>
<dbReference type="Pfam" id="PF02518">
    <property type="entry name" value="HATPase_c"/>
    <property type="match status" value="1"/>
</dbReference>
<dbReference type="CDD" id="cd00082">
    <property type="entry name" value="HisKA"/>
    <property type="match status" value="1"/>
</dbReference>
<dbReference type="PRINTS" id="PR00996">
    <property type="entry name" value="CHERMTFRASE"/>
</dbReference>
<evidence type="ECO:0000256" key="3">
    <source>
        <dbReference type="ARBA" id="ARBA00022500"/>
    </source>
</evidence>
<dbReference type="Pfam" id="PF13596">
    <property type="entry name" value="PAS_10"/>
    <property type="match status" value="1"/>
</dbReference>
<dbReference type="PROSITE" id="PS50122">
    <property type="entry name" value="CHEB"/>
    <property type="match status" value="1"/>
</dbReference>
<dbReference type="PROSITE" id="PS50110">
    <property type="entry name" value="RESPONSE_REGULATORY"/>
    <property type="match status" value="2"/>
</dbReference>
<evidence type="ECO:0000256" key="7">
    <source>
        <dbReference type="ARBA" id="ARBA00023125"/>
    </source>
</evidence>
<dbReference type="Gene3D" id="3.40.50.2300">
    <property type="match status" value="2"/>
</dbReference>
<sequence length="1437" mass="156569">MRKIAPPPAEAASSAPASGPGADAFAVVAIGASAGGLDACRKFLGAVPAHSGMAFILVQHLDPTHASMLVELLAGQTHLKVSEATDGARIEREHLYVIPPGVSLSVSGGALKLSQPEERHGARLPFDFLLQSLAEDYGERAVCVMLSGTGADGSRGLKALKDKGGLVVAQDPEEAGFDGMPRNAIETGAVDQVAPAAKLPEAIIGFFRGARSNATHSDQTEDWLAPIVDLLFLKTEHDFRLYKPGTLHRRIERRMALAECDAKRYLQMLLDDPKEVDLLAKDLLINVTSFFRDPKVFDFLAENVLPSLIREQPAEEPLRIWSVGCSTGEEAYSLAILFREAMEASGKTIKLQVLASDIDGDAVALAREGLYPATIAAEVSPERLARFFVKEERGYRIVPDLRDNVVFTVQDLLADPPFSRLNFVSCRNLLIYLGSEAQAKVMDIFHFALREGGILLLGGAETVGETHGRFTAISKTERIFRHTARGRPGDFGFLVGDGARLPARLELGSFSRRKSLADLCQRLLLESLAPAAVLINRNNECLYSIGPTDLYLSVAPGPPTHDLLVMARKGLGLRLRSAIQRAFEENAPISVSVGRLDHDTRPPCRITVRPVVNDGEDLALVTFTEETQSKRRESRAVGPEEVSQVAELERELEAAQTELQGALRDLEVAGEEQKAINEEALSVNEEFQSANEELLTSKEELQSLNEELTALNNQLQETLDRQRTTSDDLQNVLFSSDVATIFLDDRLNIRFFNPATRALFNVIAGDIGRPLSDLAARGVDEALLNDARVVLAKHLPVEREIETPDGRWFMRRILPYRTQAGGVEGVVITFVDMTERKIVSDALETAKHRAEAADIAKSRFLAAASHDLRQPLQTLALLQGLLDRVVTGEKERKFVARIGETLTAMTGMLNALLDINQIEAGAVHPEMVALPVQGLLTKLRDEFVYSAQERGLDLRMVGCSLSIWSDPRLLEQMLRNLLANALKYTSDGRVLLGCRRRGQSLSIEVWDTGIGIPESEIHAIFEEYHQIGNEARERSRGLGLGLSIVKRLGNLLGHRVRARSRHGNGSMFAIEVTLAPGAPPAKAAHGARGRAGEADEKAPRKGAILIVDDDPEVRELLALFLKQEGHRTARAYDSSEAMQLIDSDNFRPDLVLADFNLPNGSNGVEVIAAIREKLHRKVAAMVLTGDISTETLRAIEKGDCTRLNKPVQLEELAVAVQRALAPVARVAAHEGVDQTAPLPPVVFVVDDDRFLRAAVRAVLEDDGRTVEDFESCEAFLAAVQPGRDACLLIDAALPGMSGLDLLHHMQREGPRIPAVMMTGKADVAMAVEAMKAGASDFIEKPISREELLASVGRAFDQAHDSSKLVAWREAAAAQIEGLTQRQKQIMAMVLAGAASKNIAADLGISQRTVENHRAEIMKRTGAKSLPELARLAVAATE</sequence>
<dbReference type="InterPro" id="IPR000673">
    <property type="entry name" value="Sig_transdc_resp-reg_Me-estase"/>
</dbReference>
<dbReference type="SMART" id="SM00138">
    <property type="entry name" value="MeTrc"/>
    <property type="match status" value="1"/>
</dbReference>
<dbReference type="SMART" id="SM00421">
    <property type="entry name" value="HTH_LUXR"/>
    <property type="match status" value="1"/>
</dbReference>
<dbReference type="EMBL" id="NHSJ01000092">
    <property type="protein sequence ID" value="PPQ29464.1"/>
    <property type="molecule type" value="Genomic_DNA"/>
</dbReference>
<dbReference type="InterPro" id="IPR000792">
    <property type="entry name" value="Tscrpt_reg_LuxR_C"/>
</dbReference>
<evidence type="ECO:0000256" key="9">
    <source>
        <dbReference type="SAM" id="Coils"/>
    </source>
</evidence>
<dbReference type="GO" id="GO:0008757">
    <property type="term" value="F:S-adenosylmethionine-dependent methyltransferase activity"/>
    <property type="evidence" value="ECO:0007669"/>
    <property type="project" value="InterPro"/>
</dbReference>
<dbReference type="InterPro" id="IPR001789">
    <property type="entry name" value="Sig_transdc_resp-reg_receiver"/>
</dbReference>
<dbReference type="InterPro" id="IPR016032">
    <property type="entry name" value="Sig_transdc_resp-reg_C-effctor"/>
</dbReference>
<evidence type="ECO:0000313" key="10">
    <source>
        <dbReference type="EMBL" id="PPQ29464.1"/>
    </source>
</evidence>
<evidence type="ECO:0000256" key="2">
    <source>
        <dbReference type="ARBA" id="ARBA00012438"/>
    </source>
</evidence>
<dbReference type="CDD" id="cd06170">
    <property type="entry name" value="LuxR_C_like"/>
    <property type="match status" value="1"/>
</dbReference>
<dbReference type="SUPFAM" id="SSF55874">
    <property type="entry name" value="ATPase domain of HSP90 chaperone/DNA topoisomerase II/histidine kinase"/>
    <property type="match status" value="1"/>
</dbReference>
<evidence type="ECO:0000313" key="11">
    <source>
        <dbReference type="Proteomes" id="UP000239089"/>
    </source>
</evidence>
<dbReference type="InterPro" id="IPR036388">
    <property type="entry name" value="WH-like_DNA-bd_sf"/>
</dbReference>
<keyword evidence="9" id="KW-0175">Coiled coil</keyword>
<dbReference type="SMART" id="SM00387">
    <property type="entry name" value="HATPase_c"/>
    <property type="match status" value="1"/>
</dbReference>
<dbReference type="Pfam" id="PF00196">
    <property type="entry name" value="GerE"/>
    <property type="match status" value="1"/>
</dbReference>
<dbReference type="Gene3D" id="1.10.287.130">
    <property type="match status" value="1"/>
</dbReference>
<dbReference type="InterPro" id="IPR005467">
    <property type="entry name" value="His_kinase_dom"/>
</dbReference>
<dbReference type="Gene3D" id="3.30.565.10">
    <property type="entry name" value="Histidine kinase-like ATPase, C-terminal domain"/>
    <property type="match status" value="1"/>
</dbReference>
<keyword evidence="10" id="KW-0808">Transferase</keyword>
<dbReference type="InterPro" id="IPR003594">
    <property type="entry name" value="HATPase_dom"/>
</dbReference>
<keyword evidence="6" id="KW-0805">Transcription regulation</keyword>
<keyword evidence="11" id="KW-1185">Reference proteome</keyword>
<dbReference type="PROSITE" id="PS50123">
    <property type="entry name" value="CHER"/>
    <property type="match status" value="1"/>
</dbReference>
<keyword evidence="10" id="KW-0418">Kinase</keyword>
<dbReference type="InterPro" id="IPR035909">
    <property type="entry name" value="CheB_C"/>
</dbReference>
<dbReference type="CDD" id="cd16434">
    <property type="entry name" value="CheB-CheR_fusion"/>
    <property type="match status" value="1"/>
</dbReference>
<keyword evidence="8" id="KW-0804">Transcription</keyword>
<dbReference type="PROSITE" id="PS50043">
    <property type="entry name" value="HTH_LUXR_2"/>
    <property type="match status" value="1"/>
</dbReference>
<dbReference type="InterPro" id="IPR022642">
    <property type="entry name" value="CheR_C"/>
</dbReference>
<proteinExistence type="predicted"/>
<dbReference type="GO" id="GO:0008984">
    <property type="term" value="F:protein-glutamate methylesterase activity"/>
    <property type="evidence" value="ECO:0007669"/>
    <property type="project" value="InterPro"/>
</dbReference>
<evidence type="ECO:0000256" key="5">
    <source>
        <dbReference type="ARBA" id="ARBA00023012"/>
    </source>
</evidence>
<comment type="caution">
    <text evidence="10">The sequence shown here is derived from an EMBL/GenBank/DDBJ whole genome shotgun (WGS) entry which is preliminary data.</text>
</comment>
<dbReference type="SMART" id="SM00448">
    <property type="entry name" value="REC"/>
    <property type="match status" value="2"/>
</dbReference>
<gene>
    <name evidence="10" type="ORF">CCR94_15270</name>
</gene>
<dbReference type="PROSITE" id="PS50109">
    <property type="entry name" value="HIS_KIN"/>
    <property type="match status" value="1"/>
</dbReference>
<dbReference type="EC" id="2.7.13.3" evidence="2"/>
<feature type="coiled-coil region" evidence="9">
    <location>
        <begin position="645"/>
        <end position="732"/>
    </location>
</feature>
<dbReference type="GO" id="GO:0000155">
    <property type="term" value="F:phosphorelay sensor kinase activity"/>
    <property type="evidence" value="ECO:0007669"/>
    <property type="project" value="InterPro"/>
</dbReference>
<dbReference type="Gene3D" id="3.40.50.180">
    <property type="entry name" value="Methylesterase CheB, C-terminal domain"/>
    <property type="match status" value="1"/>
</dbReference>
<dbReference type="Proteomes" id="UP000239089">
    <property type="component" value="Unassembled WGS sequence"/>
</dbReference>
<dbReference type="InterPro" id="IPR000700">
    <property type="entry name" value="PAS-assoc_C"/>
</dbReference>
<dbReference type="PRINTS" id="PR00038">
    <property type="entry name" value="HTHLUXR"/>
</dbReference>
<comment type="catalytic activity">
    <reaction evidence="1">
        <text>ATP + protein L-histidine = ADP + protein N-phospho-L-histidine.</text>
        <dbReference type="EC" id="2.7.13.3"/>
    </reaction>
</comment>
<dbReference type="PANTHER" id="PTHR24422">
    <property type="entry name" value="CHEMOTAXIS PROTEIN METHYLTRANSFERASE"/>
    <property type="match status" value="1"/>
</dbReference>
<dbReference type="InterPro" id="IPR011006">
    <property type="entry name" value="CheY-like_superfamily"/>
</dbReference>
<evidence type="ECO:0000256" key="1">
    <source>
        <dbReference type="ARBA" id="ARBA00000085"/>
    </source>
</evidence>
<dbReference type="PROSITE" id="PS50113">
    <property type="entry name" value="PAC"/>
    <property type="match status" value="1"/>
</dbReference>
<dbReference type="InterPro" id="IPR022641">
    <property type="entry name" value="CheR_N"/>
</dbReference>
<dbReference type="GO" id="GO:0000156">
    <property type="term" value="F:phosphorelay response regulator activity"/>
    <property type="evidence" value="ECO:0007669"/>
    <property type="project" value="InterPro"/>
</dbReference>
<dbReference type="SUPFAM" id="SSF53335">
    <property type="entry name" value="S-adenosyl-L-methionine-dependent methyltransferases"/>
    <property type="match status" value="1"/>
</dbReference>
<dbReference type="Pfam" id="PF00512">
    <property type="entry name" value="HisKA"/>
    <property type="match status" value="1"/>
</dbReference>
<dbReference type="CDD" id="cd00156">
    <property type="entry name" value="REC"/>
    <property type="match status" value="1"/>
</dbReference>
<dbReference type="SUPFAM" id="SSF46894">
    <property type="entry name" value="C-terminal effector domain of the bipartite response regulators"/>
    <property type="match status" value="1"/>
</dbReference>
<dbReference type="FunFam" id="3.40.50.2300:FF:000018">
    <property type="entry name" value="DNA-binding transcriptional regulator NtrC"/>
    <property type="match status" value="1"/>
</dbReference>
<dbReference type="InterPro" id="IPR036097">
    <property type="entry name" value="HisK_dim/P_sf"/>
</dbReference>
<dbReference type="PANTHER" id="PTHR24422:SF27">
    <property type="entry name" value="PROTEIN-GLUTAMATE O-METHYLTRANSFERASE"/>
    <property type="match status" value="1"/>
</dbReference>
<dbReference type="Gene3D" id="1.10.10.10">
    <property type="entry name" value="Winged helix-like DNA-binding domain superfamily/Winged helix DNA-binding domain"/>
    <property type="match status" value="1"/>
</dbReference>
<evidence type="ECO:0000256" key="8">
    <source>
        <dbReference type="ARBA" id="ARBA00023163"/>
    </source>
</evidence>
<dbReference type="SUPFAM" id="SSF52738">
    <property type="entry name" value="Methylesterase CheB, C-terminal domain"/>
    <property type="match status" value="1"/>
</dbReference>
<dbReference type="OrthoDB" id="9816309at2"/>
<keyword evidence="3" id="KW-0145">Chemotaxis</keyword>
<dbReference type="Pfam" id="PF01739">
    <property type="entry name" value="CheR"/>
    <property type="match status" value="1"/>
</dbReference>
<dbReference type="SMART" id="SM00388">
    <property type="entry name" value="HisKA"/>
    <property type="match status" value="1"/>
</dbReference>
<dbReference type="InterPro" id="IPR036890">
    <property type="entry name" value="HATPase_C_sf"/>
</dbReference>
<dbReference type="SUPFAM" id="SSF55785">
    <property type="entry name" value="PYP-like sensor domain (PAS domain)"/>
    <property type="match status" value="1"/>
</dbReference>
<dbReference type="SUPFAM" id="SSF47384">
    <property type="entry name" value="Homodimeric domain of signal transducing histidine kinase"/>
    <property type="match status" value="1"/>
</dbReference>
<dbReference type="Pfam" id="PF03705">
    <property type="entry name" value="CheR_N"/>
    <property type="match status" value="1"/>
</dbReference>
<organism evidence="10 11">
    <name type="scientific">Rhodoblastus sphagnicola</name>
    <dbReference type="NCBI Taxonomy" id="333368"/>
    <lineage>
        <taxon>Bacteria</taxon>
        <taxon>Pseudomonadati</taxon>
        <taxon>Pseudomonadota</taxon>
        <taxon>Alphaproteobacteria</taxon>
        <taxon>Hyphomicrobiales</taxon>
        <taxon>Rhodoblastaceae</taxon>
        <taxon>Rhodoblastus</taxon>
    </lineage>
</organism>
<dbReference type="Pfam" id="PF01339">
    <property type="entry name" value="CheB_methylest"/>
    <property type="match status" value="1"/>
</dbReference>
<dbReference type="GO" id="GO:0005737">
    <property type="term" value="C:cytoplasm"/>
    <property type="evidence" value="ECO:0007669"/>
    <property type="project" value="InterPro"/>
</dbReference>
<keyword evidence="5" id="KW-0902">Two-component regulatory system</keyword>
<dbReference type="GO" id="GO:0003677">
    <property type="term" value="F:DNA binding"/>
    <property type="evidence" value="ECO:0007669"/>
    <property type="project" value="UniProtKB-KW"/>
</dbReference>
<dbReference type="InterPro" id="IPR029063">
    <property type="entry name" value="SAM-dependent_MTases_sf"/>
</dbReference>
<dbReference type="Gene3D" id="3.30.450.20">
    <property type="entry name" value="PAS domain"/>
    <property type="match status" value="1"/>
</dbReference>
<dbReference type="GO" id="GO:0006355">
    <property type="term" value="P:regulation of DNA-templated transcription"/>
    <property type="evidence" value="ECO:0007669"/>
    <property type="project" value="InterPro"/>
</dbReference>
<keyword evidence="4" id="KW-0597">Phosphoprotein</keyword>
<dbReference type="InterPro" id="IPR035965">
    <property type="entry name" value="PAS-like_dom_sf"/>
</dbReference>
<dbReference type="RefSeq" id="WP_104508721.1">
    <property type="nucleotide sequence ID" value="NZ_JACIGC010000025.1"/>
</dbReference>